<accession>A0A8S5LRZ6</accession>
<organism evidence="1">
    <name type="scientific">Siphoviridae sp. ct7EW56</name>
    <dbReference type="NCBI Taxonomy" id="2827562"/>
    <lineage>
        <taxon>Viruses</taxon>
        <taxon>Duplodnaviria</taxon>
        <taxon>Heunggongvirae</taxon>
        <taxon>Uroviricota</taxon>
        <taxon>Caudoviricetes</taxon>
    </lineage>
</organism>
<reference evidence="1" key="1">
    <citation type="journal article" date="2021" name="Proc. Natl. Acad. Sci. U.S.A.">
        <title>A Catalog of Tens of Thousands of Viruses from Human Metagenomes Reveals Hidden Associations with Chronic Diseases.</title>
        <authorList>
            <person name="Tisza M.J."/>
            <person name="Buck C.B."/>
        </authorList>
    </citation>
    <scope>NUCLEOTIDE SEQUENCE</scope>
    <source>
        <strain evidence="1">Ct7EW56</strain>
    </source>
</reference>
<dbReference type="EMBL" id="BK015904">
    <property type="protein sequence ID" value="DAD72726.1"/>
    <property type="molecule type" value="Genomic_DNA"/>
</dbReference>
<protein>
    <submittedName>
        <fullName evidence="1">Uncharacterized protein</fullName>
    </submittedName>
</protein>
<sequence>MYLYALYGLRGSVGVLRVRECKYSHLIAFNLRA</sequence>
<evidence type="ECO:0000313" key="1">
    <source>
        <dbReference type="EMBL" id="DAD72726.1"/>
    </source>
</evidence>
<name>A0A8S5LRZ6_9CAUD</name>
<proteinExistence type="predicted"/>